<feature type="transmembrane region" description="Helical" evidence="1">
    <location>
        <begin position="647"/>
        <end position="669"/>
    </location>
</feature>
<feature type="transmembrane region" description="Helical" evidence="1">
    <location>
        <begin position="623"/>
        <end position="641"/>
    </location>
</feature>
<sequence length="719" mass="82369">MATLDEIKAILRKIAEKTATKKDFEVLHQVDNEVLQQLDESEERITIQFAKQINNIREGKGNHFGDRTSHAAHTEVAQRPREEQLLLDDVKKDVKGRLSLSLFVQNAKPINLKKELQQELVNCPWTRDIKSSPNFKGLDSEESAVLEIFEHDEIAGKLLIVGEPGAGKTTTLLELMKELIVRAEKHAFAPIPVLINLASWQDKQSICEWMTGVVSVEYGKSVAIVKQWLTEQKLLPMLDGLDELKSSLQEPCIRAINTFLSQENRPSSLVVCSRRKEYINCETRLNLNGAVCLLPLSNEQIQYYLKQIENAPSWQTISQDYILLELVRIPLFLNVSIIACQEKSPENWEKIDSSEERLKYFWNSYVYQRLTNEARSEQMLIWLTWIAQQLTQEAQEQESQKVGFVVSQLQPYRNLDRNQKKIYIVFIFIIILSIIKLVLYLRSGLNIEQGQNLLPQLTILIILVVLIKFSDVIQPIEKIFSSSRIAISSIASALIVGLISGLYYKLTFLYYNSGVSLIYIFIITTTIIITPFVLVFLALAFLGRYTWTWFYITPFLFLIASLLYSSLIDYFFGNTEQILYVGIISGLTFGQIIQAVLTRITYKGSAILTVERSTHSNQAIRNSFVNASIIGITIGLIIGLIKDFPQGVSIGLIFWLISGGVACIQYFTLRLILYWKGYIPWDYTEFLNYATERTLFQRIGGSYKFIHRLLQEHLVKKNL</sequence>
<feature type="transmembrane region" description="Helical" evidence="1">
    <location>
        <begin position="516"/>
        <end position="542"/>
    </location>
</feature>
<dbReference type="InterPro" id="IPR027417">
    <property type="entry name" value="P-loop_NTPase"/>
</dbReference>
<feature type="transmembrane region" description="Helical" evidence="1">
    <location>
        <begin position="549"/>
        <end position="572"/>
    </location>
</feature>
<reference evidence="4" key="1">
    <citation type="submission" date="2019-11" db="EMBL/GenBank/DDBJ databases">
        <title>Genomic insights into an expanded diversity of filamentous marine cyanobacteria reveals the extraordinary biosynthetic potential of Moorea and Okeania.</title>
        <authorList>
            <person name="Ferreira Leao T."/>
            <person name="Wang M."/>
            <person name="Moss N."/>
            <person name="Da Silva R."/>
            <person name="Sanders J."/>
            <person name="Nurk S."/>
            <person name="Gurevich A."/>
            <person name="Humphrey G."/>
            <person name="Reher R."/>
            <person name="Zhu Q."/>
            <person name="Belda-Ferre P."/>
            <person name="Glukhov E."/>
            <person name="Rex R."/>
            <person name="Dorrestein P.C."/>
            <person name="Knight R."/>
            <person name="Pevzner P."/>
            <person name="Gerwick W.H."/>
            <person name="Gerwick L."/>
        </authorList>
    </citation>
    <scope>NUCLEOTIDE SEQUENCE</scope>
    <source>
        <strain evidence="4">SIO1C4</strain>
    </source>
</reference>
<gene>
    <name evidence="4" type="ORF">F6J89_04810</name>
</gene>
<feature type="transmembrane region" description="Helical" evidence="1">
    <location>
        <begin position="453"/>
        <end position="473"/>
    </location>
</feature>
<dbReference type="Gene3D" id="3.40.50.300">
    <property type="entry name" value="P-loop containing nucleotide triphosphate hydrolases"/>
    <property type="match status" value="1"/>
</dbReference>
<evidence type="ECO:0000313" key="4">
    <source>
        <dbReference type="EMBL" id="NER26956.1"/>
    </source>
</evidence>
<comment type="caution">
    <text evidence="4">The sequence shown here is derived from an EMBL/GenBank/DDBJ whole genome shotgun (WGS) entry which is preliminary data.</text>
</comment>
<organism evidence="4">
    <name type="scientific">Symploca sp. SIO1C4</name>
    <dbReference type="NCBI Taxonomy" id="2607765"/>
    <lineage>
        <taxon>Bacteria</taxon>
        <taxon>Bacillati</taxon>
        <taxon>Cyanobacteriota</taxon>
        <taxon>Cyanophyceae</taxon>
        <taxon>Coleofasciculales</taxon>
        <taxon>Coleofasciculaceae</taxon>
        <taxon>Symploca</taxon>
    </lineage>
</organism>
<feature type="domain" description="Effector-associated" evidence="3">
    <location>
        <begin position="1"/>
        <end position="76"/>
    </location>
</feature>
<feature type="transmembrane region" description="Helical" evidence="1">
    <location>
        <begin position="578"/>
        <end position="602"/>
    </location>
</feature>
<keyword evidence="1" id="KW-0472">Membrane</keyword>
<keyword evidence="1" id="KW-0812">Transmembrane</keyword>
<dbReference type="InterPro" id="IPR045429">
    <property type="entry name" value="EAD10"/>
</dbReference>
<dbReference type="SUPFAM" id="SSF52540">
    <property type="entry name" value="P-loop containing nucleoside triphosphate hydrolases"/>
    <property type="match status" value="1"/>
</dbReference>
<evidence type="ECO:0000256" key="1">
    <source>
        <dbReference type="SAM" id="Phobius"/>
    </source>
</evidence>
<accession>A0A6B3MZU9</accession>
<proteinExistence type="predicted"/>
<feature type="transmembrane region" description="Helical" evidence="1">
    <location>
        <begin position="422"/>
        <end position="441"/>
    </location>
</feature>
<dbReference type="Pfam" id="PF19954">
    <property type="entry name" value="EAD10"/>
    <property type="match status" value="1"/>
</dbReference>
<name>A0A6B3MZU9_9CYAN</name>
<dbReference type="InterPro" id="IPR007111">
    <property type="entry name" value="NACHT_NTPase"/>
</dbReference>
<dbReference type="AlphaFoldDB" id="A0A6B3MZU9"/>
<feature type="transmembrane region" description="Helical" evidence="1">
    <location>
        <begin position="485"/>
        <end position="504"/>
    </location>
</feature>
<evidence type="ECO:0000259" key="2">
    <source>
        <dbReference type="Pfam" id="PF05729"/>
    </source>
</evidence>
<dbReference type="EMBL" id="JAAHFQ010000060">
    <property type="protein sequence ID" value="NER26956.1"/>
    <property type="molecule type" value="Genomic_DNA"/>
</dbReference>
<feature type="domain" description="NACHT" evidence="2">
    <location>
        <begin position="159"/>
        <end position="307"/>
    </location>
</feature>
<evidence type="ECO:0000259" key="3">
    <source>
        <dbReference type="Pfam" id="PF19954"/>
    </source>
</evidence>
<keyword evidence="1" id="KW-1133">Transmembrane helix</keyword>
<protein>
    <submittedName>
        <fullName evidence="4">NACHT domain-containing protein</fullName>
    </submittedName>
</protein>
<dbReference type="Pfam" id="PF05729">
    <property type="entry name" value="NACHT"/>
    <property type="match status" value="1"/>
</dbReference>